<name>A0A8H6YCL0_9AGAR</name>
<reference evidence="2" key="1">
    <citation type="submission" date="2020-05" db="EMBL/GenBank/DDBJ databases">
        <title>Mycena genomes resolve the evolution of fungal bioluminescence.</title>
        <authorList>
            <person name="Tsai I.J."/>
        </authorList>
    </citation>
    <scope>NUCLEOTIDE SEQUENCE</scope>
    <source>
        <strain evidence="2">160909Yilan</strain>
    </source>
</reference>
<evidence type="ECO:0000313" key="2">
    <source>
        <dbReference type="EMBL" id="KAF7358608.1"/>
    </source>
</evidence>
<dbReference type="Proteomes" id="UP000623467">
    <property type="component" value="Unassembled WGS sequence"/>
</dbReference>
<dbReference type="EMBL" id="JACAZH010000009">
    <property type="protein sequence ID" value="KAF7358608.1"/>
    <property type="molecule type" value="Genomic_DNA"/>
</dbReference>
<comment type="caution">
    <text evidence="2">The sequence shown here is derived from an EMBL/GenBank/DDBJ whole genome shotgun (WGS) entry which is preliminary data.</text>
</comment>
<gene>
    <name evidence="2" type="ORF">MSAN_01199500</name>
</gene>
<proteinExistence type="predicted"/>
<evidence type="ECO:0000313" key="3">
    <source>
        <dbReference type="Proteomes" id="UP000623467"/>
    </source>
</evidence>
<feature type="signal peptide" evidence="1">
    <location>
        <begin position="1"/>
        <end position="25"/>
    </location>
</feature>
<dbReference type="AlphaFoldDB" id="A0A8H6YCL0"/>
<keyword evidence="1" id="KW-0732">Signal</keyword>
<sequence length="167" mass="19632">MFSSLRNYLLVILQQFLWYLHATLPTPLPATTVQENEITEVWDDKDWYVSSSGLLTRDPTTRSVWLWDPVCDQSENEWDVDPIYFAPTFEYAIKYLPLCKGFETAFERDEMGQFKQVRSLYYVVDGISKVFIHDQLAREAWHEYGDPYGRIRATTNRDDAELRAGET</sequence>
<feature type="chain" id="PRO_5034263038" evidence="1">
    <location>
        <begin position="26"/>
        <end position="167"/>
    </location>
</feature>
<dbReference type="OrthoDB" id="3066551at2759"/>
<protein>
    <submittedName>
        <fullName evidence="2">Uncharacterized protein</fullName>
    </submittedName>
</protein>
<keyword evidence="3" id="KW-1185">Reference proteome</keyword>
<organism evidence="2 3">
    <name type="scientific">Mycena sanguinolenta</name>
    <dbReference type="NCBI Taxonomy" id="230812"/>
    <lineage>
        <taxon>Eukaryota</taxon>
        <taxon>Fungi</taxon>
        <taxon>Dikarya</taxon>
        <taxon>Basidiomycota</taxon>
        <taxon>Agaricomycotina</taxon>
        <taxon>Agaricomycetes</taxon>
        <taxon>Agaricomycetidae</taxon>
        <taxon>Agaricales</taxon>
        <taxon>Marasmiineae</taxon>
        <taxon>Mycenaceae</taxon>
        <taxon>Mycena</taxon>
    </lineage>
</organism>
<accession>A0A8H6YCL0</accession>
<evidence type="ECO:0000256" key="1">
    <source>
        <dbReference type="SAM" id="SignalP"/>
    </source>
</evidence>